<dbReference type="RefSeq" id="WP_030557522.1">
    <property type="nucleotide sequence ID" value="NZ_BMUB01000031.1"/>
</dbReference>
<dbReference type="EMBL" id="JPRF03000002">
    <property type="protein sequence ID" value="OEV39037.1"/>
    <property type="molecule type" value="Genomic_DNA"/>
</dbReference>
<dbReference type="Proteomes" id="UP000610124">
    <property type="component" value="Unassembled WGS sequence"/>
</dbReference>
<dbReference type="KEGG" id="kau:B6264_30490"/>
<reference evidence="2 3" key="2">
    <citation type="submission" date="2014-07" db="EMBL/GenBank/DDBJ databases">
        <authorList>
            <person name="Zhang J.E."/>
            <person name="Yang H."/>
            <person name="Guo J."/>
            <person name="Deng Z."/>
            <person name="Luo H."/>
            <person name="Luo M."/>
            <person name="Zhao B."/>
        </authorList>
    </citation>
    <scope>NUCLEOTIDE SEQUENCE [LARGE SCALE GENOMIC DNA]</scope>
    <source>
        <strain evidence="2">ATCC 10762</strain>
        <strain evidence="3">ATCC 10762 / DSM 40127 / CCM 3239 / JCM 4008 / LMG 5968 / NBRC 12843 / NCIMB 8234 / A-377</strain>
    </source>
</reference>
<accession>A0A1E7NEB6</accession>
<gene>
    <name evidence="1" type="ORF">GCM10010502_67920</name>
    <name evidence="2" type="ORF">HS99_0018220</name>
</gene>
<dbReference type="OrthoDB" id="3872852at2"/>
<keyword evidence="3" id="KW-1185">Reference proteome</keyword>
<dbReference type="EMBL" id="BMUB01000031">
    <property type="protein sequence ID" value="GGV03653.1"/>
    <property type="molecule type" value="Genomic_DNA"/>
</dbReference>
<evidence type="ECO:0000313" key="3">
    <source>
        <dbReference type="Proteomes" id="UP000037395"/>
    </source>
</evidence>
<dbReference type="AlphaFoldDB" id="A0A1E7NEB6"/>
<protein>
    <submittedName>
        <fullName evidence="2">Uncharacterized protein</fullName>
    </submittedName>
</protein>
<reference evidence="1" key="1">
    <citation type="journal article" date="2014" name="Int. J. Syst. Evol. Microbiol.">
        <title>Complete genome sequence of Corynebacterium casei LMG S-19264T (=DSM 44701T), isolated from a smear-ripened cheese.</title>
        <authorList>
            <consortium name="US DOE Joint Genome Institute (JGI-PGF)"/>
            <person name="Walter F."/>
            <person name="Albersmeier A."/>
            <person name="Kalinowski J."/>
            <person name="Ruckert C."/>
        </authorList>
    </citation>
    <scope>NUCLEOTIDE SEQUENCE</scope>
    <source>
        <strain evidence="1">JCM 4434</strain>
    </source>
</reference>
<reference evidence="2" key="4">
    <citation type="submission" date="2016-08" db="EMBL/GenBank/DDBJ databases">
        <title>Sequencing, Assembly and Comparative Genomics of S. aureofaciens ATCC 10762.</title>
        <authorList>
            <person name="Gradnigo J.S."/>
            <person name="Johnson N."/>
            <person name="Somerville G.A."/>
        </authorList>
    </citation>
    <scope>NUCLEOTIDE SEQUENCE [LARGE SCALE GENOMIC DNA]</scope>
    <source>
        <strain evidence="2">ATCC 10762</strain>
    </source>
</reference>
<comment type="caution">
    <text evidence="2">The sequence shown here is derived from an EMBL/GenBank/DDBJ whole genome shotgun (WGS) entry which is preliminary data.</text>
</comment>
<proteinExistence type="predicted"/>
<evidence type="ECO:0000313" key="2">
    <source>
        <dbReference type="EMBL" id="OEV39037.1"/>
    </source>
</evidence>
<name>A0A1E7NEB6_KITAU</name>
<reference evidence="3" key="3">
    <citation type="submission" date="2016-08" db="EMBL/GenBank/DDBJ databases">
        <title>Sequencing, assembly and comparative genomics of S. aureofaciens ATCC 10762.</title>
        <authorList>
            <person name="Gradnigo J.S."/>
            <person name="Johnson N."/>
            <person name="Somerville G.A."/>
        </authorList>
    </citation>
    <scope>NUCLEOTIDE SEQUENCE [LARGE SCALE GENOMIC DNA]</scope>
    <source>
        <strain evidence="3">ATCC 10762 / DSM 40127 / CCM 3239 / JCM 4008 / LMG 5968 / NBRC 12843 / NCIMB 8234 / A-377</strain>
    </source>
</reference>
<evidence type="ECO:0000313" key="1">
    <source>
        <dbReference type="EMBL" id="GGV03653.1"/>
    </source>
</evidence>
<dbReference type="Proteomes" id="UP000037395">
    <property type="component" value="Unassembled WGS sequence"/>
</dbReference>
<accession>A0A8H9I3L4</accession>
<organism evidence="2 3">
    <name type="scientific">Kitasatospora aureofaciens</name>
    <name type="common">Streptomyces aureofaciens</name>
    <dbReference type="NCBI Taxonomy" id="1894"/>
    <lineage>
        <taxon>Bacteria</taxon>
        <taxon>Bacillati</taxon>
        <taxon>Actinomycetota</taxon>
        <taxon>Actinomycetes</taxon>
        <taxon>Kitasatosporales</taxon>
        <taxon>Streptomycetaceae</taxon>
        <taxon>Kitasatospora</taxon>
    </lineage>
</organism>
<dbReference type="GeneID" id="97489691"/>
<reference evidence="1" key="5">
    <citation type="submission" date="2020-09" db="EMBL/GenBank/DDBJ databases">
        <authorList>
            <person name="Sun Q."/>
            <person name="Ohkuma M."/>
        </authorList>
    </citation>
    <scope>NUCLEOTIDE SEQUENCE</scope>
    <source>
        <strain evidence="1">JCM 4434</strain>
    </source>
</reference>
<sequence length="122" mass="13161">MGEPDGLLLLPCGVMWDVVRMPERLGLAALQALISDPTQETGPVLHDRSAGLVYVFIDLDSGISWSERYSDVRLLTTGAHLATPSPDTPWLNAQVVWAFLPPTPQPTNPTRLAAALDTLTAT</sequence>